<dbReference type="RefSeq" id="WP_213381685.1">
    <property type="nucleotide sequence ID" value="NZ_AP024563.1"/>
</dbReference>
<dbReference type="PANTHER" id="PTHR36570:SF3">
    <property type="entry name" value="DISULFIDE BOND FORMATION PROTEIN B"/>
    <property type="match status" value="1"/>
</dbReference>
<evidence type="ECO:0000256" key="3">
    <source>
        <dbReference type="ARBA" id="ARBA00022692"/>
    </source>
</evidence>
<evidence type="ECO:0000256" key="5">
    <source>
        <dbReference type="ARBA" id="ARBA00022989"/>
    </source>
</evidence>
<accession>A0ABN6GDY4</accession>
<feature type="transmembrane region" description="Helical" evidence="8">
    <location>
        <begin position="144"/>
        <end position="164"/>
    </location>
</feature>
<evidence type="ECO:0000256" key="7">
    <source>
        <dbReference type="ARBA" id="ARBA00023284"/>
    </source>
</evidence>
<evidence type="ECO:0000256" key="4">
    <source>
        <dbReference type="ARBA" id="ARBA00022982"/>
    </source>
</evidence>
<dbReference type="SUPFAM" id="SSF158442">
    <property type="entry name" value="DsbB-like"/>
    <property type="match status" value="1"/>
</dbReference>
<evidence type="ECO:0000313" key="9">
    <source>
        <dbReference type="EMBL" id="BCU07849.1"/>
    </source>
</evidence>
<keyword evidence="5 8" id="KW-1133">Transmembrane helix</keyword>
<feature type="transmembrane region" description="Helical" evidence="8">
    <location>
        <begin position="67"/>
        <end position="89"/>
    </location>
</feature>
<dbReference type="InterPro" id="IPR050183">
    <property type="entry name" value="DsbB"/>
</dbReference>
<dbReference type="Gene3D" id="1.20.1550.10">
    <property type="entry name" value="DsbB-like"/>
    <property type="match status" value="1"/>
</dbReference>
<keyword evidence="3 8" id="KW-0812">Transmembrane</keyword>
<organism evidence="9 10">
    <name type="scientific">Allochromatium tepidum</name>
    <dbReference type="NCBI Taxonomy" id="553982"/>
    <lineage>
        <taxon>Bacteria</taxon>
        <taxon>Pseudomonadati</taxon>
        <taxon>Pseudomonadota</taxon>
        <taxon>Gammaproteobacteria</taxon>
        <taxon>Chromatiales</taxon>
        <taxon>Chromatiaceae</taxon>
        <taxon>Allochromatium</taxon>
    </lineage>
</organism>
<keyword evidence="7" id="KW-0676">Redox-active center</keyword>
<reference evidence="9 10" key="1">
    <citation type="submission" date="2021-04" db="EMBL/GenBank/DDBJ databases">
        <title>Complete genome sequencing of Allochromatium tepidum strain NZ.</title>
        <authorList>
            <person name="Tsukatani Y."/>
            <person name="Mori H."/>
        </authorList>
    </citation>
    <scope>NUCLEOTIDE SEQUENCE [LARGE SCALE GENOMIC DNA]</scope>
    <source>
        <strain evidence="9 10">NZ</strain>
    </source>
</reference>
<feature type="transmembrane region" description="Helical" evidence="8">
    <location>
        <begin position="9"/>
        <end position="28"/>
    </location>
</feature>
<feature type="transmembrane region" description="Helical" evidence="8">
    <location>
        <begin position="40"/>
        <end position="60"/>
    </location>
</feature>
<keyword evidence="2" id="KW-1003">Cell membrane</keyword>
<evidence type="ECO:0000313" key="10">
    <source>
        <dbReference type="Proteomes" id="UP000680679"/>
    </source>
</evidence>
<comment type="subcellular location">
    <subcellularLocation>
        <location evidence="1">Cell membrane</location>
        <topology evidence="1">Multi-pass membrane protein</topology>
    </subcellularLocation>
</comment>
<dbReference type="InterPro" id="IPR003752">
    <property type="entry name" value="DiS_bond_form_DsbB/BdbC"/>
</dbReference>
<evidence type="ECO:0000256" key="8">
    <source>
        <dbReference type="SAM" id="Phobius"/>
    </source>
</evidence>
<name>A0ABN6GDY4_9GAMM</name>
<dbReference type="Pfam" id="PF02600">
    <property type="entry name" value="DsbB"/>
    <property type="match status" value="1"/>
</dbReference>
<sequence>MALNRIGRLWLLIGIAGIGIGLASVVLTEWLHLDPCHLCIFQRLLMLVAGALALVAAGVVWRGGNPLVPGVLVMFIVLSGVAVAAHHSWIQAYPSETNSCVGGATGPIESVVEWLGQQMPTLFLATGFCEDDGLRLFGLTLANLSLLFFTALTSAALWALLCSLRARSTAPTR</sequence>
<gene>
    <name evidence="9" type="ORF">Atep_25260</name>
</gene>
<keyword evidence="4" id="KW-0813">Transport</keyword>
<keyword evidence="4" id="KW-0249">Electron transport</keyword>
<evidence type="ECO:0008006" key="11">
    <source>
        <dbReference type="Google" id="ProtNLM"/>
    </source>
</evidence>
<dbReference type="Proteomes" id="UP000680679">
    <property type="component" value="Chromosome"/>
</dbReference>
<keyword evidence="10" id="KW-1185">Reference proteome</keyword>
<evidence type="ECO:0000256" key="1">
    <source>
        <dbReference type="ARBA" id="ARBA00004651"/>
    </source>
</evidence>
<protein>
    <recommendedName>
        <fullName evidence="11">Disulfide bond formation protein B</fullName>
    </recommendedName>
</protein>
<evidence type="ECO:0000256" key="6">
    <source>
        <dbReference type="ARBA" id="ARBA00023136"/>
    </source>
</evidence>
<evidence type="ECO:0000256" key="2">
    <source>
        <dbReference type="ARBA" id="ARBA00022475"/>
    </source>
</evidence>
<dbReference type="EMBL" id="AP024563">
    <property type="protein sequence ID" value="BCU07849.1"/>
    <property type="molecule type" value="Genomic_DNA"/>
</dbReference>
<dbReference type="InterPro" id="IPR023380">
    <property type="entry name" value="DsbB-like_sf"/>
</dbReference>
<proteinExistence type="predicted"/>
<dbReference type="PANTHER" id="PTHR36570">
    <property type="entry name" value="DISULFIDE BOND FORMATION PROTEIN B"/>
    <property type="match status" value="1"/>
</dbReference>
<keyword evidence="6 8" id="KW-0472">Membrane</keyword>